<name>A0A1N6FTI6_9SPHN</name>
<dbReference type="Pfam" id="PF07811">
    <property type="entry name" value="TadE"/>
    <property type="match status" value="1"/>
</dbReference>
<dbReference type="EMBL" id="FSQW01000002">
    <property type="protein sequence ID" value="SIN98636.1"/>
    <property type="molecule type" value="Genomic_DNA"/>
</dbReference>
<evidence type="ECO:0000313" key="3">
    <source>
        <dbReference type="EMBL" id="SIN98636.1"/>
    </source>
</evidence>
<dbReference type="Proteomes" id="UP000185192">
    <property type="component" value="Unassembled WGS sequence"/>
</dbReference>
<keyword evidence="1" id="KW-0812">Transmembrane</keyword>
<dbReference type="STRING" id="1123272.SAMN02745824_2541"/>
<evidence type="ECO:0000313" key="4">
    <source>
        <dbReference type="Proteomes" id="UP000185192"/>
    </source>
</evidence>
<proteinExistence type="predicted"/>
<keyword evidence="4" id="KW-1185">Reference proteome</keyword>
<feature type="domain" description="TadE-like" evidence="2">
    <location>
        <begin position="16"/>
        <end position="58"/>
    </location>
</feature>
<reference evidence="4" key="1">
    <citation type="submission" date="2016-11" db="EMBL/GenBank/DDBJ databases">
        <authorList>
            <person name="Varghese N."/>
            <person name="Submissions S."/>
        </authorList>
    </citation>
    <scope>NUCLEOTIDE SEQUENCE [LARGE SCALE GENOMIC DNA]</scope>
    <source>
        <strain evidence="4">DSM 22363</strain>
    </source>
</reference>
<dbReference type="OrthoDB" id="7306064at2"/>
<evidence type="ECO:0000256" key="1">
    <source>
        <dbReference type="SAM" id="Phobius"/>
    </source>
</evidence>
<dbReference type="AlphaFoldDB" id="A0A1N6FTI6"/>
<protein>
    <submittedName>
        <fullName evidence="3">Flp pilus assembly protein TadG</fullName>
    </submittedName>
</protein>
<gene>
    <name evidence="3" type="ORF">SAMN02745824_2541</name>
</gene>
<keyword evidence="1" id="KW-0472">Membrane</keyword>
<dbReference type="InterPro" id="IPR012495">
    <property type="entry name" value="TadE-like_dom"/>
</dbReference>
<accession>A0A1N6FTI6</accession>
<keyword evidence="1" id="KW-1133">Transmembrane helix</keyword>
<feature type="transmembrane region" description="Helical" evidence="1">
    <location>
        <begin position="20"/>
        <end position="44"/>
    </location>
</feature>
<dbReference type="RefSeq" id="WP_074205555.1">
    <property type="nucleotide sequence ID" value="NZ_FSQW01000002.1"/>
</dbReference>
<evidence type="ECO:0000259" key="2">
    <source>
        <dbReference type="Pfam" id="PF07811"/>
    </source>
</evidence>
<organism evidence="3 4">
    <name type="scientific">Parasphingorhabdus marina DSM 22363</name>
    <dbReference type="NCBI Taxonomy" id="1123272"/>
    <lineage>
        <taxon>Bacteria</taxon>
        <taxon>Pseudomonadati</taxon>
        <taxon>Pseudomonadota</taxon>
        <taxon>Alphaproteobacteria</taxon>
        <taxon>Sphingomonadales</taxon>
        <taxon>Sphingomonadaceae</taxon>
        <taxon>Parasphingorhabdus</taxon>
    </lineage>
</organism>
<sequence>MIRFLRKKKLARDESGATLIEFAFVAPTFLLMLMGLFDLGYSVYMRSALTGAVQNAARSAALETGPSALTAIDDEVEAHVQDLNSAATVTFQRRSYFDYNNVRQPESFTDTNGNGSYDSGECFEDMNSNDTWDADIGEDGVGGPNDVVLYDVSVSYDRMFPFWHMIGASKRQTITSSTVLKNQPYGDQIANSVEVICT</sequence>